<sequence length="168" mass="18212">MDLQTLIMIGHVVGTILGTGGATIAEVQVNIALKDGTVDASERALMHANYWMIRLGLALIILSGIVLVWTLYQSGETWALTSAKILTKEIITAVIILNAVAMTYRFVPLWLAAAVSFTSWWGATLLGLTGRLPFTLVEYLFGYVVAIFVAAGILQLMRKWIAGAEQAT</sequence>
<keyword evidence="1" id="KW-0812">Transmembrane</keyword>
<feature type="transmembrane region" description="Helical" evidence="1">
    <location>
        <begin position="78"/>
        <end position="100"/>
    </location>
</feature>
<accession>A0A1F6DFI9</accession>
<evidence type="ECO:0000313" key="2">
    <source>
        <dbReference type="EMBL" id="OGG59782.1"/>
    </source>
</evidence>
<dbReference type="Proteomes" id="UP000176377">
    <property type="component" value="Unassembled WGS sequence"/>
</dbReference>
<evidence type="ECO:0000256" key="1">
    <source>
        <dbReference type="SAM" id="Phobius"/>
    </source>
</evidence>
<keyword evidence="1" id="KW-1133">Transmembrane helix</keyword>
<comment type="caution">
    <text evidence="2">The sequence shown here is derived from an EMBL/GenBank/DDBJ whole genome shotgun (WGS) entry which is preliminary data.</text>
</comment>
<protein>
    <recommendedName>
        <fullName evidence="4">DUF2269 family protein</fullName>
    </recommendedName>
</protein>
<feature type="transmembrane region" description="Helical" evidence="1">
    <location>
        <begin position="140"/>
        <end position="157"/>
    </location>
</feature>
<dbReference type="EMBL" id="MFLA01000016">
    <property type="protein sequence ID" value="OGG59782.1"/>
    <property type="molecule type" value="Genomic_DNA"/>
</dbReference>
<feature type="transmembrane region" description="Helical" evidence="1">
    <location>
        <begin position="51"/>
        <end position="72"/>
    </location>
</feature>
<name>A0A1F6DFI9_9BACT</name>
<gene>
    <name evidence="2" type="ORF">A2765_04310</name>
</gene>
<proteinExistence type="predicted"/>
<dbReference type="AlphaFoldDB" id="A0A1F6DFI9"/>
<evidence type="ECO:0000313" key="3">
    <source>
        <dbReference type="Proteomes" id="UP000176377"/>
    </source>
</evidence>
<feature type="transmembrane region" description="Helical" evidence="1">
    <location>
        <begin position="107"/>
        <end position="128"/>
    </location>
</feature>
<keyword evidence="1" id="KW-0472">Membrane</keyword>
<reference evidence="2 3" key="1">
    <citation type="journal article" date="2016" name="Nat. Commun.">
        <title>Thousands of microbial genomes shed light on interconnected biogeochemical processes in an aquifer system.</title>
        <authorList>
            <person name="Anantharaman K."/>
            <person name="Brown C.T."/>
            <person name="Hug L.A."/>
            <person name="Sharon I."/>
            <person name="Castelle C.J."/>
            <person name="Probst A.J."/>
            <person name="Thomas B.C."/>
            <person name="Singh A."/>
            <person name="Wilkins M.J."/>
            <person name="Karaoz U."/>
            <person name="Brodie E.L."/>
            <person name="Williams K.H."/>
            <person name="Hubbard S.S."/>
            <person name="Banfield J.F."/>
        </authorList>
    </citation>
    <scope>NUCLEOTIDE SEQUENCE [LARGE SCALE GENOMIC DNA]</scope>
</reference>
<organism evidence="2 3">
    <name type="scientific">Candidatus Kaiserbacteria bacterium RIFCSPHIGHO2_01_FULL_56_24</name>
    <dbReference type="NCBI Taxonomy" id="1798487"/>
    <lineage>
        <taxon>Bacteria</taxon>
        <taxon>Candidatus Kaiseribacteriota</taxon>
    </lineage>
</organism>
<evidence type="ECO:0008006" key="4">
    <source>
        <dbReference type="Google" id="ProtNLM"/>
    </source>
</evidence>